<comment type="subcellular location">
    <subcellularLocation>
        <location evidence="6">Golgi apparatus membrane</location>
        <topology evidence="6">Multi-pass membrane protein</topology>
    </subcellularLocation>
    <subcellularLocation>
        <location evidence="1">Membrane</location>
        <topology evidence="1">Multi-pass membrane protein</topology>
    </subcellularLocation>
</comment>
<evidence type="ECO:0000256" key="7">
    <source>
        <dbReference type="SAM" id="MobiDB-lite"/>
    </source>
</evidence>
<dbReference type="PANTHER" id="PTHR12822">
    <property type="entry name" value="PROTEIN YIPF"/>
    <property type="match status" value="1"/>
</dbReference>
<feature type="transmembrane region" description="Helical" evidence="6">
    <location>
        <begin position="215"/>
        <end position="235"/>
    </location>
</feature>
<evidence type="ECO:0000259" key="8">
    <source>
        <dbReference type="Pfam" id="PF04893"/>
    </source>
</evidence>
<dbReference type="Proteomes" id="UP000785679">
    <property type="component" value="Unassembled WGS sequence"/>
</dbReference>
<organism evidence="9 10">
    <name type="scientific">Halteria grandinella</name>
    <dbReference type="NCBI Taxonomy" id="5974"/>
    <lineage>
        <taxon>Eukaryota</taxon>
        <taxon>Sar</taxon>
        <taxon>Alveolata</taxon>
        <taxon>Ciliophora</taxon>
        <taxon>Intramacronucleata</taxon>
        <taxon>Spirotrichea</taxon>
        <taxon>Stichotrichia</taxon>
        <taxon>Sporadotrichida</taxon>
        <taxon>Halteriidae</taxon>
        <taxon>Halteria</taxon>
    </lineage>
</organism>
<feature type="domain" description="Yip1" evidence="8">
    <location>
        <begin position="171"/>
        <end position="329"/>
    </location>
</feature>
<evidence type="ECO:0000256" key="6">
    <source>
        <dbReference type="RuleBase" id="RU361264"/>
    </source>
</evidence>
<evidence type="ECO:0000256" key="1">
    <source>
        <dbReference type="ARBA" id="ARBA00004141"/>
    </source>
</evidence>
<feature type="transmembrane region" description="Helical" evidence="6">
    <location>
        <begin position="281"/>
        <end position="301"/>
    </location>
</feature>
<evidence type="ECO:0000256" key="3">
    <source>
        <dbReference type="ARBA" id="ARBA00022692"/>
    </source>
</evidence>
<dbReference type="PANTHER" id="PTHR12822:SF2">
    <property type="entry name" value="PROTEIN YIPF"/>
    <property type="match status" value="1"/>
</dbReference>
<name>A0A8J8NUH5_HALGN</name>
<dbReference type="OrthoDB" id="10256463at2759"/>
<dbReference type="InterPro" id="IPR006977">
    <property type="entry name" value="Yip1_dom"/>
</dbReference>
<dbReference type="GO" id="GO:0000139">
    <property type="term" value="C:Golgi membrane"/>
    <property type="evidence" value="ECO:0007669"/>
    <property type="project" value="UniProtKB-SubCell"/>
</dbReference>
<comment type="similarity">
    <text evidence="2 6">Belongs to the YIP1 family.</text>
</comment>
<dbReference type="AlphaFoldDB" id="A0A8J8NUH5"/>
<reference evidence="9" key="1">
    <citation type="submission" date="2019-06" db="EMBL/GenBank/DDBJ databases">
        <authorList>
            <person name="Zheng W."/>
        </authorList>
    </citation>
    <scope>NUCLEOTIDE SEQUENCE</scope>
    <source>
        <strain evidence="9">QDHG01</strain>
    </source>
</reference>
<feature type="transmembrane region" description="Helical" evidence="6">
    <location>
        <begin position="255"/>
        <end position="274"/>
    </location>
</feature>
<keyword evidence="3 6" id="KW-0812">Transmembrane</keyword>
<dbReference type="GO" id="GO:0016192">
    <property type="term" value="P:vesicle-mediated transport"/>
    <property type="evidence" value="ECO:0007669"/>
    <property type="project" value="InterPro"/>
</dbReference>
<dbReference type="GO" id="GO:0031267">
    <property type="term" value="F:small GTPase binding"/>
    <property type="evidence" value="ECO:0007669"/>
    <property type="project" value="InterPro"/>
</dbReference>
<sequence>MLLLKSNNFKNILTSQWPIVSLLTNNTRHHLQYTLFIYKPHPFAPFLDQFDSVEIGNININMNDSASRRNTNEGIGASPASNGGDIELHDLSKKQQKGGYELDSIASTDVSRPASQQIFVNPPPAKEKTWMQRLCPCFTLEFFAQYFDVTSEEIKIRLSTSLIPFNQRFHVQYKGHPDLYGPFWIYTTLIIILAIAGNLSRYIQLGKEDFTYNYNFVPIAATVIYSLALGLPLGLKLLMRLLGTHFFNGTFLELVGIYGYSFTSFLITALLCLIPIQFLQWIFITYSAVTSTGFLFVTMWHELADTSVPPKTRLTVIAAVSTVQVGFLLIFKMYFFQNVARS</sequence>
<accession>A0A8J8NUH5</accession>
<feature type="transmembrane region" description="Helical" evidence="6">
    <location>
        <begin position="313"/>
        <end position="335"/>
    </location>
</feature>
<dbReference type="EMBL" id="RRYP01007490">
    <property type="protein sequence ID" value="TNV80454.1"/>
    <property type="molecule type" value="Genomic_DNA"/>
</dbReference>
<evidence type="ECO:0000256" key="5">
    <source>
        <dbReference type="ARBA" id="ARBA00023136"/>
    </source>
</evidence>
<gene>
    <name evidence="9" type="ORF">FGO68_gene6677</name>
</gene>
<keyword evidence="5 6" id="KW-0472">Membrane</keyword>
<keyword evidence="4 6" id="KW-1133">Transmembrane helix</keyword>
<feature type="transmembrane region" description="Helical" evidence="6">
    <location>
        <begin position="183"/>
        <end position="203"/>
    </location>
</feature>
<comment type="caution">
    <text evidence="9">The sequence shown here is derived from an EMBL/GenBank/DDBJ whole genome shotgun (WGS) entry which is preliminary data.</text>
</comment>
<evidence type="ECO:0000256" key="2">
    <source>
        <dbReference type="ARBA" id="ARBA00010596"/>
    </source>
</evidence>
<evidence type="ECO:0000256" key="4">
    <source>
        <dbReference type="ARBA" id="ARBA00022989"/>
    </source>
</evidence>
<keyword evidence="10" id="KW-1185">Reference proteome</keyword>
<evidence type="ECO:0000313" key="10">
    <source>
        <dbReference type="Proteomes" id="UP000785679"/>
    </source>
</evidence>
<evidence type="ECO:0000313" key="9">
    <source>
        <dbReference type="EMBL" id="TNV80454.1"/>
    </source>
</evidence>
<feature type="region of interest" description="Disordered" evidence="7">
    <location>
        <begin position="66"/>
        <end position="87"/>
    </location>
</feature>
<proteinExistence type="inferred from homology"/>
<protein>
    <recommendedName>
        <fullName evidence="6">Protein YIPF</fullName>
    </recommendedName>
</protein>
<dbReference type="InterPro" id="IPR039765">
    <property type="entry name" value="Yip5/YIPF1/YIPF2"/>
</dbReference>
<dbReference type="Pfam" id="PF04893">
    <property type="entry name" value="Yip1"/>
    <property type="match status" value="1"/>
</dbReference>